<dbReference type="Pfam" id="PF18480">
    <property type="entry name" value="DUF5615"/>
    <property type="match status" value="1"/>
</dbReference>
<evidence type="ECO:0000313" key="2">
    <source>
        <dbReference type="EMBL" id="GAI85662.1"/>
    </source>
</evidence>
<dbReference type="Pfam" id="PF04255">
    <property type="entry name" value="DUF433"/>
    <property type="match status" value="1"/>
</dbReference>
<gene>
    <name evidence="2" type="ORF">S12H4_17511</name>
</gene>
<accession>X1RY08</accession>
<dbReference type="InterPro" id="IPR036388">
    <property type="entry name" value="WH-like_DNA-bd_sf"/>
</dbReference>
<dbReference type="EMBL" id="BARW01008570">
    <property type="protein sequence ID" value="GAI85662.1"/>
    <property type="molecule type" value="Genomic_DNA"/>
</dbReference>
<sequence length="215" mass="24623">MTQSLDREQMEYAASEGRSIVTRNRDDFIRLTIQFFNELRPHHGVLIVPHTIPGDKFSLIAEALKKYASKHPQGVIMASVQKSMRIPKEMVEEIQGIAQQSGKDFSTITKELLEEAIKMHRCPGIVFAEGVSARKARIAGTGIDVWEIIANYKSVGEDFERLRTIYHWLTELQLRAAISYYLVYPREIDNLIAQNENWNKGSIQKRYPFLAGSRV</sequence>
<dbReference type="Gene3D" id="1.10.10.10">
    <property type="entry name" value="Winged helix-like DNA-binding domain superfamily/Winged helix DNA-binding domain"/>
    <property type="match status" value="1"/>
</dbReference>
<evidence type="ECO:0000259" key="1">
    <source>
        <dbReference type="Pfam" id="PF18480"/>
    </source>
</evidence>
<organism evidence="2">
    <name type="scientific">marine sediment metagenome</name>
    <dbReference type="NCBI Taxonomy" id="412755"/>
    <lineage>
        <taxon>unclassified sequences</taxon>
        <taxon>metagenomes</taxon>
        <taxon>ecological metagenomes</taxon>
    </lineage>
</organism>
<dbReference type="SUPFAM" id="SSF46689">
    <property type="entry name" value="Homeodomain-like"/>
    <property type="match status" value="1"/>
</dbReference>
<proteinExistence type="predicted"/>
<dbReference type="InterPro" id="IPR007367">
    <property type="entry name" value="DUF433"/>
</dbReference>
<feature type="domain" description="DUF5615" evidence="1">
    <location>
        <begin position="4"/>
        <end position="61"/>
    </location>
</feature>
<name>X1RY08_9ZZZZ</name>
<dbReference type="InterPro" id="IPR009057">
    <property type="entry name" value="Homeodomain-like_sf"/>
</dbReference>
<reference evidence="2" key="1">
    <citation type="journal article" date="2014" name="Front. Microbiol.">
        <title>High frequency of phylogenetically diverse reductive dehalogenase-homologous genes in deep subseafloor sedimentary metagenomes.</title>
        <authorList>
            <person name="Kawai M."/>
            <person name="Futagami T."/>
            <person name="Toyoda A."/>
            <person name="Takaki Y."/>
            <person name="Nishi S."/>
            <person name="Hori S."/>
            <person name="Arai W."/>
            <person name="Tsubouchi T."/>
            <person name="Morono Y."/>
            <person name="Uchiyama I."/>
            <person name="Ito T."/>
            <person name="Fujiyama A."/>
            <person name="Inagaki F."/>
            <person name="Takami H."/>
        </authorList>
    </citation>
    <scope>NUCLEOTIDE SEQUENCE</scope>
    <source>
        <strain evidence="2">Expedition CK06-06</strain>
    </source>
</reference>
<dbReference type="AlphaFoldDB" id="X1RY08"/>
<protein>
    <recommendedName>
        <fullName evidence="1">DUF5615 domain-containing protein</fullName>
    </recommendedName>
</protein>
<dbReference type="InterPro" id="IPR041049">
    <property type="entry name" value="DUF5615"/>
</dbReference>
<comment type="caution">
    <text evidence="2">The sequence shown here is derived from an EMBL/GenBank/DDBJ whole genome shotgun (WGS) entry which is preliminary data.</text>
</comment>